<dbReference type="OMA" id="WAGHCQG"/>
<protein>
    <recommendedName>
        <fullName evidence="4">Chitinase</fullName>
    </recommendedName>
</protein>
<evidence type="ECO:0008006" key="4">
    <source>
        <dbReference type="Google" id="ProtNLM"/>
    </source>
</evidence>
<dbReference type="STRING" id="413071.G9MV94"/>
<evidence type="ECO:0000313" key="3">
    <source>
        <dbReference type="Proteomes" id="UP000007115"/>
    </source>
</evidence>
<accession>G9MV94</accession>
<feature type="signal peptide" evidence="1">
    <location>
        <begin position="1"/>
        <end position="20"/>
    </location>
</feature>
<keyword evidence="1" id="KW-0732">Signal</keyword>
<dbReference type="InterPro" id="IPR036908">
    <property type="entry name" value="RlpA-like_sf"/>
</dbReference>
<dbReference type="VEuPathDB" id="FungiDB:TRIVIDRAFT_131286"/>
<dbReference type="SUPFAM" id="SSF50685">
    <property type="entry name" value="Barwin-like endoglucanases"/>
    <property type="match status" value="1"/>
</dbReference>
<organism evidence="2 3">
    <name type="scientific">Hypocrea virens (strain Gv29-8 / FGSC 10586)</name>
    <name type="common">Gliocladium virens</name>
    <name type="synonym">Trichoderma virens</name>
    <dbReference type="NCBI Taxonomy" id="413071"/>
    <lineage>
        <taxon>Eukaryota</taxon>
        <taxon>Fungi</taxon>
        <taxon>Dikarya</taxon>
        <taxon>Ascomycota</taxon>
        <taxon>Pezizomycotina</taxon>
        <taxon>Sordariomycetes</taxon>
        <taxon>Hypocreomycetidae</taxon>
        <taxon>Hypocreales</taxon>
        <taxon>Hypocreaceae</taxon>
        <taxon>Trichoderma</taxon>
    </lineage>
</organism>
<comment type="caution">
    <text evidence="2">The sequence shown here is derived from an EMBL/GenBank/DDBJ whole genome shotgun (WGS) entry which is preliminary data.</text>
</comment>
<dbReference type="Proteomes" id="UP000007115">
    <property type="component" value="Unassembled WGS sequence"/>
</dbReference>
<evidence type="ECO:0000313" key="2">
    <source>
        <dbReference type="EMBL" id="EHK21611.1"/>
    </source>
</evidence>
<dbReference type="AlphaFoldDB" id="G9MV94"/>
<keyword evidence="3" id="KW-1185">Reference proteome</keyword>
<feature type="non-terminal residue" evidence="2">
    <location>
        <position position="177"/>
    </location>
</feature>
<dbReference type="eggNOG" id="ENOG502SNFG">
    <property type="taxonomic scope" value="Eukaryota"/>
</dbReference>
<dbReference type="OrthoDB" id="2564987at2759"/>
<proteinExistence type="predicted"/>
<gene>
    <name evidence="2" type="ORF">TRIVIDRAFT_131286</name>
</gene>
<evidence type="ECO:0000256" key="1">
    <source>
        <dbReference type="SAM" id="SignalP"/>
    </source>
</evidence>
<feature type="chain" id="PRO_5003523708" description="Chitinase" evidence="1">
    <location>
        <begin position="21"/>
        <end position="177"/>
    </location>
</feature>
<dbReference type="InParanoid" id="G9MV94"/>
<dbReference type="HOGENOM" id="CLU_068309_1_0_1"/>
<dbReference type="EMBL" id="ABDF02000068">
    <property type="protein sequence ID" value="EHK21611.1"/>
    <property type="molecule type" value="Genomic_DNA"/>
</dbReference>
<sequence length="177" mass="18770">MKTETIASVGLFAKLALSQAVINSGNGFGTYYYDIKDRTGCGNNFANMNQGFVECNQFTGLSLNQINNNNLVAMNHTLLASNLGKYCGKKVVVSINGVPSSIPFFIGDGCERCGTGSSTNTVWNPNGAPGLDFSLSSLDALNPNGCFAGHINLSWQILDQTLYNFDTNAPGQPTGPV</sequence>
<dbReference type="RefSeq" id="XP_013955805.1">
    <property type="nucleotide sequence ID" value="XM_014100330.1"/>
</dbReference>
<dbReference type="Gene3D" id="2.40.40.10">
    <property type="entry name" value="RlpA-like domain"/>
    <property type="match status" value="1"/>
</dbReference>
<dbReference type="GeneID" id="25787522"/>
<name>G9MV94_HYPVG</name>
<reference evidence="2 3" key="1">
    <citation type="journal article" date="2011" name="Genome Biol.">
        <title>Comparative genome sequence analysis underscores mycoparasitism as the ancestral life style of Trichoderma.</title>
        <authorList>
            <person name="Kubicek C.P."/>
            <person name="Herrera-Estrella A."/>
            <person name="Seidl-Seiboth V."/>
            <person name="Martinez D.A."/>
            <person name="Druzhinina I.S."/>
            <person name="Thon M."/>
            <person name="Zeilinger S."/>
            <person name="Casas-Flores S."/>
            <person name="Horwitz B.A."/>
            <person name="Mukherjee P.K."/>
            <person name="Mukherjee M."/>
            <person name="Kredics L."/>
            <person name="Alcaraz L.D."/>
            <person name="Aerts A."/>
            <person name="Antal Z."/>
            <person name="Atanasova L."/>
            <person name="Cervantes-Badillo M.G."/>
            <person name="Challacombe J."/>
            <person name="Chertkov O."/>
            <person name="McCluskey K."/>
            <person name="Coulpier F."/>
            <person name="Deshpande N."/>
            <person name="von Doehren H."/>
            <person name="Ebbole D.J."/>
            <person name="Esquivel-Naranjo E.U."/>
            <person name="Fekete E."/>
            <person name="Flipphi M."/>
            <person name="Glaser F."/>
            <person name="Gomez-Rodriguez E.Y."/>
            <person name="Gruber S."/>
            <person name="Han C."/>
            <person name="Henrissat B."/>
            <person name="Hermosa R."/>
            <person name="Hernandez-Onate M."/>
            <person name="Karaffa L."/>
            <person name="Kosti I."/>
            <person name="Le Crom S."/>
            <person name="Lindquist E."/>
            <person name="Lucas S."/>
            <person name="Luebeck M."/>
            <person name="Luebeck P.S."/>
            <person name="Margeot A."/>
            <person name="Metz B."/>
            <person name="Misra M."/>
            <person name="Nevalainen H."/>
            <person name="Omann M."/>
            <person name="Packer N."/>
            <person name="Perrone G."/>
            <person name="Uresti-Rivera E.E."/>
            <person name="Salamov A."/>
            <person name="Schmoll M."/>
            <person name="Seiboth B."/>
            <person name="Shapiro H."/>
            <person name="Sukno S."/>
            <person name="Tamayo-Ramos J.A."/>
            <person name="Tisch D."/>
            <person name="Wiest A."/>
            <person name="Wilkinson H.H."/>
            <person name="Zhang M."/>
            <person name="Coutinho P.M."/>
            <person name="Kenerley C.M."/>
            <person name="Monte E."/>
            <person name="Baker S.E."/>
            <person name="Grigoriev I.V."/>
        </authorList>
    </citation>
    <scope>NUCLEOTIDE SEQUENCE [LARGE SCALE GENOMIC DNA]</scope>
    <source>
        <strain evidence="3">Gv29-8 / FGSC 10586</strain>
    </source>
</reference>